<name>A0A3M7SKN6_BRAPC</name>
<accession>A0A3M7SKN6</accession>
<comment type="caution">
    <text evidence="1">The sequence shown here is derived from an EMBL/GenBank/DDBJ whole genome shotgun (WGS) entry which is preliminary data.</text>
</comment>
<proteinExistence type="predicted"/>
<evidence type="ECO:0000313" key="2">
    <source>
        <dbReference type="Proteomes" id="UP000276133"/>
    </source>
</evidence>
<protein>
    <submittedName>
        <fullName evidence="1">Uncharacterized protein</fullName>
    </submittedName>
</protein>
<dbReference type="EMBL" id="REGN01001201">
    <property type="protein sequence ID" value="RNA36343.1"/>
    <property type="molecule type" value="Genomic_DNA"/>
</dbReference>
<evidence type="ECO:0000313" key="1">
    <source>
        <dbReference type="EMBL" id="RNA36343.1"/>
    </source>
</evidence>
<reference evidence="1 2" key="1">
    <citation type="journal article" date="2018" name="Sci. Rep.">
        <title>Genomic signatures of local adaptation to the degree of environmental predictability in rotifers.</title>
        <authorList>
            <person name="Franch-Gras L."/>
            <person name="Hahn C."/>
            <person name="Garcia-Roger E.M."/>
            <person name="Carmona M.J."/>
            <person name="Serra M."/>
            <person name="Gomez A."/>
        </authorList>
    </citation>
    <scope>NUCLEOTIDE SEQUENCE [LARGE SCALE GENOMIC DNA]</scope>
    <source>
        <strain evidence="1">HYR1</strain>
    </source>
</reference>
<organism evidence="1 2">
    <name type="scientific">Brachionus plicatilis</name>
    <name type="common">Marine rotifer</name>
    <name type="synonym">Brachionus muelleri</name>
    <dbReference type="NCBI Taxonomy" id="10195"/>
    <lineage>
        <taxon>Eukaryota</taxon>
        <taxon>Metazoa</taxon>
        <taxon>Spiralia</taxon>
        <taxon>Gnathifera</taxon>
        <taxon>Rotifera</taxon>
        <taxon>Eurotatoria</taxon>
        <taxon>Monogononta</taxon>
        <taxon>Pseudotrocha</taxon>
        <taxon>Ploima</taxon>
        <taxon>Brachionidae</taxon>
        <taxon>Brachionus</taxon>
    </lineage>
</organism>
<dbReference type="AlphaFoldDB" id="A0A3M7SKN6"/>
<sequence length="69" mass="8391">MQKILHKNLSQSYELHQNFYLYLLHLDQLKEFFHNLLPLTDYIVRKFNIEIIKIIGFDHCIFLISSNKP</sequence>
<gene>
    <name evidence="1" type="ORF">BpHYR1_032547</name>
</gene>
<keyword evidence="2" id="KW-1185">Reference proteome</keyword>
<dbReference type="Proteomes" id="UP000276133">
    <property type="component" value="Unassembled WGS sequence"/>
</dbReference>